<organism evidence="2 3">
    <name type="scientific">Elysia chlorotica</name>
    <name type="common">Eastern emerald elysia</name>
    <name type="synonym">Sea slug</name>
    <dbReference type="NCBI Taxonomy" id="188477"/>
    <lineage>
        <taxon>Eukaryota</taxon>
        <taxon>Metazoa</taxon>
        <taxon>Spiralia</taxon>
        <taxon>Lophotrochozoa</taxon>
        <taxon>Mollusca</taxon>
        <taxon>Gastropoda</taxon>
        <taxon>Heterobranchia</taxon>
        <taxon>Euthyneura</taxon>
        <taxon>Panpulmonata</taxon>
        <taxon>Sacoglossa</taxon>
        <taxon>Placobranchoidea</taxon>
        <taxon>Plakobranchidae</taxon>
        <taxon>Elysia</taxon>
    </lineage>
</organism>
<gene>
    <name evidence="2" type="ORF">EGW08_000775</name>
</gene>
<feature type="non-terminal residue" evidence="2">
    <location>
        <position position="100"/>
    </location>
</feature>
<dbReference type="EMBL" id="RQTK01000011">
    <property type="protein sequence ID" value="RUS91451.1"/>
    <property type="molecule type" value="Genomic_DNA"/>
</dbReference>
<accession>A0A433UC64</accession>
<feature type="compositionally biased region" description="Basic and acidic residues" evidence="1">
    <location>
        <begin position="35"/>
        <end position="58"/>
    </location>
</feature>
<feature type="region of interest" description="Disordered" evidence="1">
    <location>
        <begin position="1"/>
        <end position="80"/>
    </location>
</feature>
<sequence length="100" mass="10647">PGDCVDHGELEQGGEDKRQTGGHPHIDSLDIGDLQSDRDGLHVGHGEYRQDAQGDPGRHGAHVQAEGNPGQDHNQGRGDVQLDHVEAQAATELQVDCQAC</sequence>
<proteinExistence type="predicted"/>
<dbReference type="AlphaFoldDB" id="A0A433UC64"/>
<reference evidence="2 3" key="1">
    <citation type="submission" date="2019-01" db="EMBL/GenBank/DDBJ databases">
        <title>A draft genome assembly of the solar-powered sea slug Elysia chlorotica.</title>
        <authorList>
            <person name="Cai H."/>
            <person name="Li Q."/>
            <person name="Fang X."/>
            <person name="Li J."/>
            <person name="Curtis N.E."/>
            <person name="Altenburger A."/>
            <person name="Shibata T."/>
            <person name="Feng M."/>
            <person name="Maeda T."/>
            <person name="Schwartz J.A."/>
            <person name="Shigenobu S."/>
            <person name="Lundholm N."/>
            <person name="Nishiyama T."/>
            <person name="Yang H."/>
            <person name="Hasebe M."/>
            <person name="Li S."/>
            <person name="Pierce S.K."/>
            <person name="Wang J."/>
        </authorList>
    </citation>
    <scope>NUCLEOTIDE SEQUENCE [LARGE SCALE GENOMIC DNA]</scope>
    <source>
        <strain evidence="2">EC2010</strain>
        <tissue evidence="2">Whole organism of an adult</tissue>
    </source>
</reference>
<name>A0A433UC64_ELYCH</name>
<feature type="compositionally biased region" description="Basic and acidic residues" evidence="1">
    <location>
        <begin position="1"/>
        <end position="28"/>
    </location>
</feature>
<evidence type="ECO:0000256" key="1">
    <source>
        <dbReference type="SAM" id="MobiDB-lite"/>
    </source>
</evidence>
<comment type="caution">
    <text evidence="2">The sequence shown here is derived from an EMBL/GenBank/DDBJ whole genome shotgun (WGS) entry which is preliminary data.</text>
</comment>
<evidence type="ECO:0000313" key="3">
    <source>
        <dbReference type="Proteomes" id="UP000271974"/>
    </source>
</evidence>
<feature type="non-terminal residue" evidence="2">
    <location>
        <position position="1"/>
    </location>
</feature>
<protein>
    <submittedName>
        <fullName evidence="2">Uncharacterized protein</fullName>
    </submittedName>
</protein>
<keyword evidence="3" id="KW-1185">Reference proteome</keyword>
<evidence type="ECO:0000313" key="2">
    <source>
        <dbReference type="EMBL" id="RUS91451.1"/>
    </source>
</evidence>
<dbReference type="Proteomes" id="UP000271974">
    <property type="component" value="Unassembled WGS sequence"/>
</dbReference>